<dbReference type="GO" id="GO:0005576">
    <property type="term" value="C:extracellular region"/>
    <property type="evidence" value="ECO:0007669"/>
    <property type="project" value="TreeGrafter"/>
</dbReference>
<proteinExistence type="predicted"/>
<sequence>MNHTGIRALAGLVTIVVIVGIVAVALNLFRGGFAETVPITVLSPRAGLVMNPDAKVKMRGVQIGKVDTIESRANGQAVLHLAIDPSQLKFIPANVLVNIASTTVFGAKAVELVPPGQSLAAAAACWTGARRQTCDGGSEHGVRASDGGAREDRAGQSSTRSWELWPRR</sequence>
<dbReference type="InterPro" id="IPR052336">
    <property type="entry name" value="MlaD_Phospholipid_Transporter"/>
</dbReference>
<feature type="region of interest" description="Disordered" evidence="1">
    <location>
        <begin position="133"/>
        <end position="168"/>
    </location>
</feature>
<dbReference type="EMBL" id="AP022314">
    <property type="protein sequence ID" value="BBU21325.1"/>
    <property type="molecule type" value="Genomic_DNA"/>
</dbReference>
<evidence type="ECO:0000313" key="5">
    <source>
        <dbReference type="Proteomes" id="UP000464624"/>
    </source>
</evidence>
<name>A0AAD1M0D3_MYCXE</name>
<keyword evidence="2" id="KW-1133">Transmembrane helix</keyword>
<dbReference type="PANTHER" id="PTHR33371:SF19">
    <property type="entry name" value="MCE-FAMILY PROTEIN MCE4A"/>
    <property type="match status" value="1"/>
</dbReference>
<keyword evidence="2" id="KW-0812">Transmembrane</keyword>
<keyword evidence="2" id="KW-0472">Membrane</keyword>
<dbReference type="InterPro" id="IPR003399">
    <property type="entry name" value="Mce/MlaD"/>
</dbReference>
<feature type="compositionally biased region" description="Basic and acidic residues" evidence="1">
    <location>
        <begin position="137"/>
        <end position="154"/>
    </location>
</feature>
<feature type="domain" description="Mce/MlaD" evidence="3">
    <location>
        <begin position="36"/>
        <end position="115"/>
    </location>
</feature>
<accession>A0AAD1M0D3</accession>
<dbReference type="PANTHER" id="PTHR33371">
    <property type="entry name" value="INTERMEMBRANE PHOSPHOLIPID TRANSPORT SYSTEM BINDING PROTEIN MLAD-RELATED"/>
    <property type="match status" value="1"/>
</dbReference>
<evidence type="ECO:0000259" key="3">
    <source>
        <dbReference type="Pfam" id="PF02470"/>
    </source>
</evidence>
<dbReference type="AlphaFoldDB" id="A0AAD1M0D3"/>
<dbReference type="KEGG" id="mxe:MYXE_11140"/>
<protein>
    <recommendedName>
        <fullName evidence="3">Mce/MlaD domain-containing protein</fullName>
    </recommendedName>
</protein>
<dbReference type="Pfam" id="PF02470">
    <property type="entry name" value="MlaD"/>
    <property type="match status" value="1"/>
</dbReference>
<evidence type="ECO:0000256" key="1">
    <source>
        <dbReference type="SAM" id="MobiDB-lite"/>
    </source>
</evidence>
<dbReference type="GO" id="GO:0051701">
    <property type="term" value="P:biological process involved in interaction with host"/>
    <property type="evidence" value="ECO:0007669"/>
    <property type="project" value="TreeGrafter"/>
</dbReference>
<evidence type="ECO:0000256" key="2">
    <source>
        <dbReference type="SAM" id="Phobius"/>
    </source>
</evidence>
<gene>
    <name evidence="4" type="ORF">MYXE_11140</name>
</gene>
<dbReference type="Proteomes" id="UP000464624">
    <property type="component" value="Chromosome"/>
</dbReference>
<organism evidence="4 5">
    <name type="scientific">Mycobacterium xenopi</name>
    <dbReference type="NCBI Taxonomy" id="1789"/>
    <lineage>
        <taxon>Bacteria</taxon>
        <taxon>Bacillati</taxon>
        <taxon>Actinomycetota</taxon>
        <taxon>Actinomycetes</taxon>
        <taxon>Mycobacteriales</taxon>
        <taxon>Mycobacteriaceae</taxon>
        <taxon>Mycobacterium</taxon>
    </lineage>
</organism>
<reference evidence="4 5" key="1">
    <citation type="submission" date="2019-12" db="EMBL/GenBank/DDBJ databases">
        <title>Complete genome sequence of Mycolicibacterium xenopi str. JCM15661T.</title>
        <authorList>
            <person name="Yoshida M."/>
            <person name="Fukano H."/>
            <person name="Asakura T."/>
            <person name="Hoshino Y."/>
        </authorList>
    </citation>
    <scope>NUCLEOTIDE SEQUENCE [LARGE SCALE GENOMIC DNA]</scope>
    <source>
        <strain evidence="4 5">JCM 15661T</strain>
    </source>
</reference>
<feature type="transmembrane region" description="Helical" evidence="2">
    <location>
        <begin position="6"/>
        <end position="29"/>
    </location>
</feature>
<evidence type="ECO:0000313" key="4">
    <source>
        <dbReference type="EMBL" id="BBU21325.1"/>
    </source>
</evidence>